<comment type="caution">
    <text evidence="1">The sequence shown here is derived from an EMBL/GenBank/DDBJ whole genome shotgun (WGS) entry which is preliminary data.</text>
</comment>
<protein>
    <recommendedName>
        <fullName evidence="3">F-box domain-containing protein</fullName>
    </recommendedName>
</protein>
<accession>A0ABR3FTW5</accession>
<dbReference type="InterPro" id="IPR036047">
    <property type="entry name" value="F-box-like_dom_sf"/>
</dbReference>
<proteinExistence type="predicted"/>
<name>A0ABR3FTW5_9AGAR</name>
<gene>
    <name evidence="1" type="ORF">V5O48_003075</name>
</gene>
<evidence type="ECO:0000313" key="1">
    <source>
        <dbReference type="EMBL" id="KAL0578927.1"/>
    </source>
</evidence>
<dbReference type="InterPro" id="IPR032675">
    <property type="entry name" value="LRR_dom_sf"/>
</dbReference>
<dbReference type="SUPFAM" id="SSF52047">
    <property type="entry name" value="RNI-like"/>
    <property type="match status" value="1"/>
</dbReference>
<dbReference type="SUPFAM" id="SSF81383">
    <property type="entry name" value="F-box domain"/>
    <property type="match status" value="1"/>
</dbReference>
<keyword evidence="2" id="KW-1185">Reference proteome</keyword>
<dbReference type="Proteomes" id="UP001465976">
    <property type="component" value="Unassembled WGS sequence"/>
</dbReference>
<sequence>MLPTEVFERIIDYCSDEDPQSLRSCSLVCKDWVTRSRQHLFARHLRLDFNNTAAFLDLLHGPRCTVKLFLAALEIDLSSYYEQDGCKTLDKLAQAIADECTSLRSLALHEATSPSVLLPFTNLSLSLTTLCLDGSFWGWGPFVSVRAGKILDLVGNCSGLEVLSMAYDTPGRAIEDAVSPEYQGEAKKLWLPRLRHLDLDVVWNAFIPWFLIPGAVSLPSLGKLELFLAVQPMRMETALLQSFLHLVSSTVVDLVICVMWETIPELDLSSFKALRSVLFRVSSWSSEEVGHHQKIYDIVSTRPTPHNSECPLKVIITDDKMEPPYMEGVHWIADEWYYQDHYQ</sequence>
<organism evidence="1 2">
    <name type="scientific">Marasmius crinis-equi</name>
    <dbReference type="NCBI Taxonomy" id="585013"/>
    <lineage>
        <taxon>Eukaryota</taxon>
        <taxon>Fungi</taxon>
        <taxon>Dikarya</taxon>
        <taxon>Basidiomycota</taxon>
        <taxon>Agaricomycotina</taxon>
        <taxon>Agaricomycetes</taxon>
        <taxon>Agaricomycetidae</taxon>
        <taxon>Agaricales</taxon>
        <taxon>Marasmiineae</taxon>
        <taxon>Marasmiaceae</taxon>
        <taxon>Marasmius</taxon>
    </lineage>
</organism>
<dbReference type="Gene3D" id="3.80.10.10">
    <property type="entry name" value="Ribonuclease Inhibitor"/>
    <property type="match status" value="1"/>
</dbReference>
<evidence type="ECO:0008006" key="3">
    <source>
        <dbReference type="Google" id="ProtNLM"/>
    </source>
</evidence>
<reference evidence="1 2" key="1">
    <citation type="submission" date="2024-02" db="EMBL/GenBank/DDBJ databases">
        <title>A draft genome for the cacao thread blight pathogen Marasmius crinis-equi.</title>
        <authorList>
            <person name="Cohen S.P."/>
            <person name="Baruah I.K."/>
            <person name="Amoako-Attah I."/>
            <person name="Bukari Y."/>
            <person name="Meinhardt L.W."/>
            <person name="Bailey B.A."/>
        </authorList>
    </citation>
    <scope>NUCLEOTIDE SEQUENCE [LARGE SCALE GENOMIC DNA]</scope>
    <source>
        <strain evidence="1 2">GH-76</strain>
    </source>
</reference>
<dbReference type="EMBL" id="JBAHYK010000078">
    <property type="protein sequence ID" value="KAL0578927.1"/>
    <property type="molecule type" value="Genomic_DNA"/>
</dbReference>
<evidence type="ECO:0000313" key="2">
    <source>
        <dbReference type="Proteomes" id="UP001465976"/>
    </source>
</evidence>